<comment type="subcellular location">
    <subcellularLocation>
        <location evidence="1">Cytoplasm</location>
        <location evidence="1">Cytoskeleton</location>
    </subcellularLocation>
</comment>
<dbReference type="GO" id="GO:0005634">
    <property type="term" value="C:nucleus"/>
    <property type="evidence" value="ECO:0007669"/>
    <property type="project" value="TreeGrafter"/>
</dbReference>
<dbReference type="InterPro" id="IPR019821">
    <property type="entry name" value="Kinesin_motor_CS"/>
</dbReference>
<dbReference type="InterPro" id="IPR032384">
    <property type="entry name" value="Kif23_Arf-bd"/>
</dbReference>
<dbReference type="GO" id="GO:0005524">
    <property type="term" value="F:ATP binding"/>
    <property type="evidence" value="ECO:0007669"/>
    <property type="project" value="UniProtKB-UniRule"/>
</dbReference>
<dbReference type="AlphaFoldDB" id="A0A7M5V675"/>
<feature type="domain" description="Kinesin motor" evidence="9">
    <location>
        <begin position="23"/>
        <end position="433"/>
    </location>
</feature>
<dbReference type="SUPFAM" id="SSF52540">
    <property type="entry name" value="P-loop containing nucleoside triphosphate hydrolases"/>
    <property type="match status" value="1"/>
</dbReference>
<sequence length="913" mass="103855">MSRNGILKTPKRKTTPQTKHQDPIEVFCRVRPPNDECEETCVEIFNDGNLQLNAPKTLKTQSKIEQIQCTFNKVFTESVSQSELFDNVGLPLVEDLLNGKNGLCFMYGITGSGKTHTMNGTPTDGGVLPRCLDVVFNSIGQLQTSRCIFKPDGYNGFDILADVDAKDEAQRQQRELEVQQRNMRNRMDNNDMMRIPDSTCLEIDEDNNYGVFISFVEVYNNSIFDLLDDSCIDPIKNRTPSSKILREDQRRNMFVYDSTEVEVKSTEEAFDLFWKGQNRRKTALTMLNAESSRSHCVFTIRLVQAPLGPNGDSIMKDRNLIGISQLSLCDLAGSERTSRTKADGDRIRQAGHINNSLMTLRSCIETLRENQKSQESGGNSKMVPYRDSKLTHLYKNYFDGDGKVRMIVCLNPSAADFDESVHVVKFAEMTQEVKVARSEGVKFDLGLTPGRGKASKMFKNVVEDVSDGLSSDLGSQEDLMRTVQQFASWPLLELSSFNDATTLPNLLQYLEERIKLRRTLFTDWKQRQDEVRQMILQLEQDNIDLTKALDDQRSVLADRERETKQFEKKIRILNEKCDTLQRSSQTYETQKRQVEVELEKQRELVHKERTEKMRLKQALRDLTSSERLRYEKEMDKRVKQTQMEMEGHIFEKSEKLRQLRNVVQHLDVPAENQGKVKKSIREEAPLRAYPQTPASAPHPAVHKSSRRPPIANKPLHTRTKTTTNATPHGKKKVRSRSPPPSAGRNKDIAPVRAKHRRSRSSDYWLEHKPTETLATNTVMQPNLKNKKTVDMPKVKDFKSTPNYILTHQEEDSSGEIETKLIKGEVMKTRGGGTSVQFTDIETLKKTLEAKGGIPSTPKPPKTNTKTKKRKSEGEDEGASDDSWTSVETRCAVGIEGRPGTSPGLTHHAKKSKH</sequence>
<dbReference type="RefSeq" id="XP_066922871.1">
    <property type="nucleotide sequence ID" value="XM_067066770.1"/>
</dbReference>
<keyword evidence="5 6" id="KW-0505">Motor protein</keyword>
<dbReference type="GO" id="GO:0005871">
    <property type="term" value="C:kinesin complex"/>
    <property type="evidence" value="ECO:0007669"/>
    <property type="project" value="TreeGrafter"/>
</dbReference>
<dbReference type="PRINTS" id="PR00380">
    <property type="entry name" value="KINESINHEAVY"/>
</dbReference>
<dbReference type="PANTHER" id="PTHR24115">
    <property type="entry name" value="KINESIN-RELATED"/>
    <property type="match status" value="1"/>
</dbReference>
<dbReference type="OrthoDB" id="2403182at2759"/>
<evidence type="ECO:0000256" key="7">
    <source>
        <dbReference type="SAM" id="Coils"/>
    </source>
</evidence>
<keyword evidence="7" id="KW-0175">Coiled coil</keyword>
<keyword evidence="2 5" id="KW-0547">Nucleotide-binding</keyword>
<dbReference type="Pfam" id="PF16540">
    <property type="entry name" value="MKLP1_Arf_bdg"/>
    <property type="match status" value="1"/>
</dbReference>
<feature type="coiled-coil region" evidence="7">
    <location>
        <begin position="556"/>
        <end position="618"/>
    </location>
</feature>
<dbReference type="PANTHER" id="PTHR24115:SF600">
    <property type="entry name" value="KINESIN-LIKE PROTEIN KIF23"/>
    <property type="match status" value="1"/>
</dbReference>
<evidence type="ECO:0000259" key="9">
    <source>
        <dbReference type="PROSITE" id="PS50067"/>
    </source>
</evidence>
<dbReference type="SMART" id="SM00129">
    <property type="entry name" value="KISc"/>
    <property type="match status" value="1"/>
</dbReference>
<dbReference type="InterPro" id="IPR027640">
    <property type="entry name" value="Kinesin-like_fam"/>
</dbReference>
<dbReference type="InterPro" id="IPR036961">
    <property type="entry name" value="Kinesin_motor_dom_sf"/>
</dbReference>
<dbReference type="InterPro" id="IPR038105">
    <property type="entry name" value="Kif23_Arf-bd_sf"/>
</dbReference>
<dbReference type="InterPro" id="IPR001752">
    <property type="entry name" value="Kinesin_motor_dom"/>
</dbReference>
<evidence type="ECO:0000256" key="6">
    <source>
        <dbReference type="RuleBase" id="RU000394"/>
    </source>
</evidence>
<evidence type="ECO:0000256" key="2">
    <source>
        <dbReference type="ARBA" id="ARBA00022741"/>
    </source>
</evidence>
<dbReference type="GO" id="GO:0051256">
    <property type="term" value="P:mitotic spindle midzone assembly"/>
    <property type="evidence" value="ECO:0007669"/>
    <property type="project" value="TreeGrafter"/>
</dbReference>
<reference evidence="10" key="1">
    <citation type="submission" date="2021-01" db="UniProtKB">
        <authorList>
            <consortium name="EnsemblMetazoa"/>
        </authorList>
    </citation>
    <scope>IDENTIFICATION</scope>
</reference>
<dbReference type="Pfam" id="PF00225">
    <property type="entry name" value="Kinesin"/>
    <property type="match status" value="1"/>
</dbReference>
<feature type="coiled-coil region" evidence="7">
    <location>
        <begin position="162"/>
        <end position="189"/>
    </location>
</feature>
<evidence type="ECO:0000256" key="5">
    <source>
        <dbReference type="PROSITE-ProRule" id="PRU00283"/>
    </source>
</evidence>
<evidence type="ECO:0000313" key="11">
    <source>
        <dbReference type="Proteomes" id="UP000594262"/>
    </source>
</evidence>
<name>A0A7M5V675_9CNID</name>
<dbReference type="Gene3D" id="3.40.850.10">
    <property type="entry name" value="Kinesin motor domain"/>
    <property type="match status" value="1"/>
</dbReference>
<evidence type="ECO:0000256" key="3">
    <source>
        <dbReference type="ARBA" id="ARBA00022840"/>
    </source>
</evidence>
<keyword evidence="6" id="KW-0493">Microtubule</keyword>
<keyword evidence="4" id="KW-0963">Cytoplasm</keyword>
<feature type="region of interest" description="Disordered" evidence="8">
    <location>
        <begin position="1"/>
        <end position="21"/>
    </location>
</feature>
<dbReference type="GO" id="GO:0005874">
    <property type="term" value="C:microtubule"/>
    <property type="evidence" value="ECO:0007669"/>
    <property type="project" value="UniProtKB-KW"/>
</dbReference>
<feature type="region of interest" description="Disordered" evidence="8">
    <location>
        <begin position="847"/>
        <end position="913"/>
    </location>
</feature>
<dbReference type="GO" id="GO:0003777">
    <property type="term" value="F:microtubule motor activity"/>
    <property type="evidence" value="ECO:0007669"/>
    <property type="project" value="InterPro"/>
</dbReference>
<organism evidence="10 11">
    <name type="scientific">Clytia hemisphaerica</name>
    <dbReference type="NCBI Taxonomy" id="252671"/>
    <lineage>
        <taxon>Eukaryota</taxon>
        <taxon>Metazoa</taxon>
        <taxon>Cnidaria</taxon>
        <taxon>Hydrozoa</taxon>
        <taxon>Hydroidolina</taxon>
        <taxon>Leptothecata</taxon>
        <taxon>Obeliida</taxon>
        <taxon>Clytiidae</taxon>
        <taxon>Clytia</taxon>
    </lineage>
</organism>
<evidence type="ECO:0000256" key="8">
    <source>
        <dbReference type="SAM" id="MobiDB-lite"/>
    </source>
</evidence>
<evidence type="ECO:0000256" key="4">
    <source>
        <dbReference type="ARBA" id="ARBA00023212"/>
    </source>
</evidence>
<dbReference type="GeneID" id="136810199"/>
<evidence type="ECO:0000256" key="1">
    <source>
        <dbReference type="ARBA" id="ARBA00004245"/>
    </source>
</evidence>
<keyword evidence="11" id="KW-1185">Reference proteome</keyword>
<keyword evidence="3 5" id="KW-0067">ATP-binding</keyword>
<dbReference type="GO" id="GO:0007018">
    <property type="term" value="P:microtubule-based movement"/>
    <property type="evidence" value="ECO:0007669"/>
    <property type="project" value="InterPro"/>
</dbReference>
<keyword evidence="4" id="KW-0206">Cytoskeleton</keyword>
<protein>
    <recommendedName>
        <fullName evidence="6">Kinesin-like protein</fullName>
    </recommendedName>
</protein>
<dbReference type="Gene3D" id="2.60.40.4330">
    <property type="entry name" value="Kinesin-like protein Kif23, Arf6-interacting domain"/>
    <property type="match status" value="1"/>
</dbReference>
<accession>A0A7M5V675</accession>
<feature type="region of interest" description="Disordered" evidence="8">
    <location>
        <begin position="687"/>
        <end position="761"/>
    </location>
</feature>
<proteinExistence type="inferred from homology"/>
<dbReference type="EnsemblMetazoa" id="CLYHEMT004301.1">
    <property type="protein sequence ID" value="CLYHEMP004301.1"/>
    <property type="gene ID" value="CLYHEMG004301"/>
</dbReference>
<dbReference type="PROSITE" id="PS50067">
    <property type="entry name" value="KINESIN_MOTOR_2"/>
    <property type="match status" value="1"/>
</dbReference>
<dbReference type="PROSITE" id="PS00411">
    <property type="entry name" value="KINESIN_MOTOR_1"/>
    <property type="match status" value="1"/>
</dbReference>
<feature type="binding site" evidence="5">
    <location>
        <begin position="108"/>
        <end position="115"/>
    </location>
    <ligand>
        <name>ATP</name>
        <dbReference type="ChEBI" id="CHEBI:30616"/>
    </ligand>
</feature>
<comment type="similarity">
    <text evidence="5 6">Belongs to the TRAFAC class myosin-kinesin ATPase superfamily. Kinesin family.</text>
</comment>
<dbReference type="Proteomes" id="UP000594262">
    <property type="component" value="Unplaced"/>
</dbReference>
<dbReference type="GO" id="GO:0008017">
    <property type="term" value="F:microtubule binding"/>
    <property type="evidence" value="ECO:0007669"/>
    <property type="project" value="InterPro"/>
</dbReference>
<dbReference type="GO" id="GO:0016887">
    <property type="term" value="F:ATP hydrolysis activity"/>
    <property type="evidence" value="ECO:0007669"/>
    <property type="project" value="TreeGrafter"/>
</dbReference>
<dbReference type="InterPro" id="IPR027417">
    <property type="entry name" value="P-loop_NTPase"/>
</dbReference>
<evidence type="ECO:0000313" key="10">
    <source>
        <dbReference type="EnsemblMetazoa" id="CLYHEMP004301.1"/>
    </source>
</evidence>